<gene>
    <name evidence="3" type="ORF">LAZ67_6000358</name>
</gene>
<dbReference type="Proteomes" id="UP001235939">
    <property type="component" value="Chromosome 06"/>
</dbReference>
<dbReference type="InterPro" id="IPR031311">
    <property type="entry name" value="CHIT_BIND_RR_consensus"/>
</dbReference>
<dbReference type="PANTHER" id="PTHR10380">
    <property type="entry name" value="CUTICLE PROTEIN"/>
    <property type="match status" value="1"/>
</dbReference>
<dbReference type="Pfam" id="PF00379">
    <property type="entry name" value="Chitin_bind_4"/>
    <property type="match status" value="1"/>
</dbReference>
<dbReference type="InterPro" id="IPR050468">
    <property type="entry name" value="Cuticle_Struct_Prot"/>
</dbReference>
<evidence type="ECO:0000313" key="3">
    <source>
        <dbReference type="EMBL" id="UYV68657.1"/>
    </source>
</evidence>
<evidence type="ECO:0000313" key="4">
    <source>
        <dbReference type="Proteomes" id="UP001235939"/>
    </source>
</evidence>
<keyword evidence="1 2" id="KW-0193">Cuticle</keyword>
<dbReference type="PROSITE" id="PS51155">
    <property type="entry name" value="CHIT_BIND_RR_2"/>
    <property type="match status" value="1"/>
</dbReference>
<accession>A0ABY6KLG7</accession>
<protein>
    <submittedName>
        <fullName evidence="3">Uncharacterized protein</fullName>
    </submittedName>
</protein>
<dbReference type="EMBL" id="CP092868">
    <property type="protein sequence ID" value="UYV68657.1"/>
    <property type="molecule type" value="Genomic_DNA"/>
</dbReference>
<evidence type="ECO:0000256" key="1">
    <source>
        <dbReference type="ARBA" id="ARBA00022460"/>
    </source>
</evidence>
<reference evidence="3 4" key="1">
    <citation type="submission" date="2022-01" db="EMBL/GenBank/DDBJ databases">
        <title>A chromosomal length assembly of Cordylochernes scorpioides.</title>
        <authorList>
            <person name="Zeh D."/>
            <person name="Zeh J."/>
        </authorList>
    </citation>
    <scope>NUCLEOTIDE SEQUENCE [LARGE SCALE GENOMIC DNA]</scope>
    <source>
        <strain evidence="3">IN4F17</strain>
        <tissue evidence="3">Whole Body</tissue>
    </source>
</reference>
<sequence length="233" mass="24567">MIEVYNLPGQTPCDPQIVLLSLAAVTLAQRSSISMSSSGAGNYQYKYQIGDEGGHMREESRVDGAVIGKYSYIDANGDLREVRYRADATGYHPEGDISVDKKTAAYAAAMADLAPKPQIVSTPAPVIAAVPKIPSALPRIPTSAPRVPAAASMIPTAVPMAASKVPSSSPQVPMPPSSIPPMVPKARSLDNPIPAPVLWYHQPAAIPGKWSSGSSQTYVNMGGPGGYHYHVVY</sequence>
<keyword evidence="4" id="KW-1185">Reference proteome</keyword>
<organism evidence="3 4">
    <name type="scientific">Cordylochernes scorpioides</name>
    <dbReference type="NCBI Taxonomy" id="51811"/>
    <lineage>
        <taxon>Eukaryota</taxon>
        <taxon>Metazoa</taxon>
        <taxon>Ecdysozoa</taxon>
        <taxon>Arthropoda</taxon>
        <taxon>Chelicerata</taxon>
        <taxon>Arachnida</taxon>
        <taxon>Pseudoscorpiones</taxon>
        <taxon>Cheliferoidea</taxon>
        <taxon>Chernetidae</taxon>
        <taxon>Cordylochernes</taxon>
    </lineage>
</organism>
<evidence type="ECO:0000256" key="2">
    <source>
        <dbReference type="PROSITE-ProRule" id="PRU00497"/>
    </source>
</evidence>
<name>A0ABY6KLG7_9ARAC</name>
<dbReference type="InterPro" id="IPR000618">
    <property type="entry name" value="Insect_cuticle"/>
</dbReference>
<dbReference type="PROSITE" id="PS00233">
    <property type="entry name" value="CHIT_BIND_RR_1"/>
    <property type="match status" value="1"/>
</dbReference>
<proteinExistence type="predicted"/>
<dbReference type="PRINTS" id="PR00947">
    <property type="entry name" value="CUTICLE"/>
</dbReference>